<feature type="transmembrane region" description="Helical" evidence="1">
    <location>
        <begin position="132"/>
        <end position="155"/>
    </location>
</feature>
<feature type="transmembrane region" description="Helical" evidence="1">
    <location>
        <begin position="94"/>
        <end position="120"/>
    </location>
</feature>
<feature type="transmembrane region" description="Helical" evidence="1">
    <location>
        <begin position="246"/>
        <end position="267"/>
    </location>
</feature>
<keyword evidence="1" id="KW-1133">Transmembrane helix</keyword>
<feature type="transmembrane region" description="Helical" evidence="1">
    <location>
        <begin position="200"/>
        <end position="226"/>
    </location>
</feature>
<feature type="transmembrane region" description="Helical" evidence="1">
    <location>
        <begin position="287"/>
        <end position="304"/>
    </location>
</feature>
<dbReference type="Proteomes" id="UP000005237">
    <property type="component" value="Unassembled WGS sequence"/>
</dbReference>
<keyword evidence="1" id="KW-0812">Transmembrane</keyword>
<feature type="transmembrane region" description="Helical" evidence="1">
    <location>
        <begin position="57"/>
        <end position="74"/>
    </location>
</feature>
<protein>
    <submittedName>
        <fullName evidence="2">Uncharacterized protein</fullName>
    </submittedName>
</protein>
<proteinExistence type="predicted"/>
<keyword evidence="3" id="KW-1185">Reference proteome</keyword>
<dbReference type="Pfam" id="PF10326">
    <property type="entry name" value="7TM_GPCR_Str"/>
    <property type="match status" value="1"/>
</dbReference>
<dbReference type="PANTHER" id="PTHR47758">
    <property type="entry name" value="SERPENTINE RECEPTOR, CLASS M-RELATED"/>
    <property type="match status" value="1"/>
</dbReference>
<accession>A0A8R1DT85</accession>
<dbReference type="PANTHER" id="PTHR47758:SF3">
    <property type="entry name" value="SERPENTINE RECEPTOR, CLASS M"/>
    <property type="match status" value="1"/>
</dbReference>
<dbReference type="SUPFAM" id="SSF81321">
    <property type="entry name" value="Family A G protein-coupled receptor-like"/>
    <property type="match status" value="1"/>
</dbReference>
<evidence type="ECO:0000256" key="1">
    <source>
        <dbReference type="SAM" id="Phobius"/>
    </source>
</evidence>
<evidence type="ECO:0000313" key="2">
    <source>
        <dbReference type="EnsemblMetazoa" id="CJA11485.1"/>
    </source>
</evidence>
<organism evidence="2 3">
    <name type="scientific">Caenorhabditis japonica</name>
    <dbReference type="NCBI Taxonomy" id="281687"/>
    <lineage>
        <taxon>Eukaryota</taxon>
        <taxon>Metazoa</taxon>
        <taxon>Ecdysozoa</taxon>
        <taxon>Nematoda</taxon>
        <taxon>Chromadorea</taxon>
        <taxon>Rhabditida</taxon>
        <taxon>Rhabditina</taxon>
        <taxon>Rhabditomorpha</taxon>
        <taxon>Rhabditoidea</taxon>
        <taxon>Rhabditidae</taxon>
        <taxon>Peloderinae</taxon>
        <taxon>Caenorhabditis</taxon>
    </lineage>
</organism>
<sequence>MASVDSVNDTWFDEFNAVFAGVISLVFNVVLIYATLQVKFYSDEVKRMQIFVSALRLLFSGTVVLCSPTLAYIIEAEAVYIVKGGFSLGVSFGRFLLILFATFVIFSCLGAPMQFIQVVFIVKKASRTKRELVLFTTIASFAISMTATLLIYFGYTPDDFDDELSEEIVYNLNGKGHSAYLIASLQRFDFDDKKWVPDPISWACTLYILAVLVMSTVVSVTCWSCIRWQWRKGAKSSNSNKAQQQLITVLIVQFTIPFLTIHIPFYVSFLMPLFRVETLHLSVYLPYLFSWCPAINPIVVLIMVKSIREKVFTRSTKKALHISSANIVIKPKSASP</sequence>
<dbReference type="EnsemblMetazoa" id="CJA11485.1">
    <property type="protein sequence ID" value="CJA11485.1"/>
    <property type="gene ID" value="WBGene00130689"/>
</dbReference>
<name>A0A8R1DT85_CAEJA</name>
<feature type="transmembrane region" description="Helical" evidence="1">
    <location>
        <begin position="15"/>
        <end position="36"/>
    </location>
</feature>
<evidence type="ECO:0000313" key="3">
    <source>
        <dbReference type="Proteomes" id="UP000005237"/>
    </source>
</evidence>
<reference evidence="3" key="1">
    <citation type="submission" date="2010-08" db="EMBL/GenBank/DDBJ databases">
        <authorList>
            <consortium name="Caenorhabditis japonica Sequencing Consortium"/>
            <person name="Wilson R.K."/>
        </authorList>
    </citation>
    <scope>NUCLEOTIDE SEQUENCE [LARGE SCALE GENOMIC DNA]</scope>
    <source>
        <strain evidence="3">DF5081</strain>
    </source>
</reference>
<dbReference type="InterPro" id="IPR019428">
    <property type="entry name" value="7TM_GPCR_serpentine_rcpt_Str"/>
</dbReference>
<dbReference type="Gene3D" id="1.20.1070.10">
    <property type="entry name" value="Rhodopsin 7-helix transmembrane proteins"/>
    <property type="match status" value="1"/>
</dbReference>
<keyword evidence="1" id="KW-0472">Membrane</keyword>
<dbReference type="AlphaFoldDB" id="A0A8R1DT85"/>
<reference evidence="2" key="2">
    <citation type="submission" date="2022-06" db="UniProtKB">
        <authorList>
            <consortium name="EnsemblMetazoa"/>
        </authorList>
    </citation>
    <scope>IDENTIFICATION</scope>
    <source>
        <strain evidence="2">DF5081</strain>
    </source>
</reference>